<dbReference type="GO" id="GO:0007189">
    <property type="term" value="P:adenylate cyclase-activating G protein-coupled receptor signaling pathway"/>
    <property type="evidence" value="ECO:0007669"/>
    <property type="project" value="TreeGrafter"/>
</dbReference>
<dbReference type="PANTHER" id="PTHR45627">
    <property type="entry name" value="ADENYLATE CYCLASE TYPE 1"/>
    <property type="match status" value="1"/>
</dbReference>
<feature type="transmembrane region" description="Helical" evidence="4">
    <location>
        <begin position="424"/>
        <end position="448"/>
    </location>
</feature>
<gene>
    <name evidence="5" type="primary">Adcy6</name>
    <name evidence="5" type="ORF">Bhyg_14285</name>
</gene>
<feature type="transmembrane region" description="Helical" evidence="4">
    <location>
        <begin position="204"/>
        <end position="225"/>
    </location>
</feature>
<keyword evidence="4" id="KW-1133">Transmembrane helix</keyword>
<comment type="caution">
    <text evidence="5">The sequence shown here is derived from an EMBL/GenBank/DDBJ whole genome shotgun (WGS) entry which is preliminary data.</text>
</comment>
<keyword evidence="6" id="KW-1185">Reference proteome</keyword>
<sequence>MASSSSSHPMCRSFSSESQRKEWSKRLSLRGVHKNRDDFVSRKTGITRRSASLRQTRTAQISIDVPVPPPHISPPPVYTPAKKSNWEVIEHFNTSRGRSSVSSSLIAVGVTRFNIDGSCGSTVSGSACNSPMAARDVNPSFHGGCEDANSHNHHHPHSPTISFWYRLNKVIIRLCSSHQFKNLQVEMLYQRYFLRMNQSNTTHILSLLLALVISLAAIHIIFMPLDSSNFSYKIIHRNEAIEINATDTHLYNQSLPLDDQMNDTIIIPNDHPKHRNSTTTGNSYNTSHTGNKMSDNILISSHLNKDVHLYDKTISHAQKNIHRHERYGISNERKRIIKRHLKITTTVDKVTVDAYQDGKSNSFLDNAPTAVSNIVGESENITSDEALVQRSGFKSFMLLLVFGVCACIYGITLAVLSKPAMNEIFLVLISYVIIGTFFIIEICIFYSSNSRSSISSNGCTLIFVYLTYTMLPVRLREALIGGG</sequence>
<feature type="transmembrane region" description="Helical" evidence="4">
    <location>
        <begin position="396"/>
        <end position="417"/>
    </location>
</feature>
<feature type="region of interest" description="Disordered" evidence="3">
    <location>
        <begin position="269"/>
        <end position="289"/>
    </location>
</feature>
<keyword evidence="4" id="KW-0812">Transmembrane</keyword>
<evidence type="ECO:0000256" key="1">
    <source>
        <dbReference type="ARBA" id="ARBA00022741"/>
    </source>
</evidence>
<evidence type="ECO:0000256" key="4">
    <source>
        <dbReference type="SAM" id="Phobius"/>
    </source>
</evidence>
<dbReference type="PANTHER" id="PTHR45627:SF16">
    <property type="entry name" value="ADENYLATE CYCLASE"/>
    <property type="match status" value="1"/>
</dbReference>
<protein>
    <submittedName>
        <fullName evidence="5">Adenylate cyclase type 6</fullName>
    </submittedName>
</protein>
<keyword evidence="1" id="KW-0547">Nucleotide-binding</keyword>
<name>A0A9Q0MRK8_9DIPT</name>
<dbReference type="GO" id="GO:0005886">
    <property type="term" value="C:plasma membrane"/>
    <property type="evidence" value="ECO:0007669"/>
    <property type="project" value="TreeGrafter"/>
</dbReference>
<keyword evidence="4" id="KW-0472">Membrane</keyword>
<dbReference type="AlphaFoldDB" id="A0A9Q0MRK8"/>
<dbReference type="Proteomes" id="UP001151699">
    <property type="component" value="Chromosome C"/>
</dbReference>
<keyword evidence="2" id="KW-0456">Lyase</keyword>
<reference evidence="5" key="1">
    <citation type="submission" date="2022-07" db="EMBL/GenBank/DDBJ databases">
        <authorList>
            <person name="Trinca V."/>
            <person name="Uliana J.V.C."/>
            <person name="Torres T.T."/>
            <person name="Ward R.J."/>
            <person name="Monesi N."/>
        </authorList>
    </citation>
    <scope>NUCLEOTIDE SEQUENCE</scope>
    <source>
        <strain evidence="5">HSMRA1968</strain>
        <tissue evidence="5">Whole embryos</tissue>
    </source>
</reference>
<accession>A0A9Q0MRK8</accession>
<feature type="transmembrane region" description="Helical" evidence="4">
    <location>
        <begin position="454"/>
        <end position="471"/>
    </location>
</feature>
<dbReference type="OrthoDB" id="2107370at2759"/>
<evidence type="ECO:0000256" key="3">
    <source>
        <dbReference type="SAM" id="MobiDB-lite"/>
    </source>
</evidence>
<dbReference type="EMBL" id="WJQU01000004">
    <property type="protein sequence ID" value="KAJ6635699.1"/>
    <property type="molecule type" value="Genomic_DNA"/>
</dbReference>
<evidence type="ECO:0000256" key="2">
    <source>
        <dbReference type="ARBA" id="ARBA00023239"/>
    </source>
</evidence>
<organism evidence="5 6">
    <name type="scientific">Pseudolycoriella hygida</name>
    <dbReference type="NCBI Taxonomy" id="35572"/>
    <lineage>
        <taxon>Eukaryota</taxon>
        <taxon>Metazoa</taxon>
        <taxon>Ecdysozoa</taxon>
        <taxon>Arthropoda</taxon>
        <taxon>Hexapoda</taxon>
        <taxon>Insecta</taxon>
        <taxon>Pterygota</taxon>
        <taxon>Neoptera</taxon>
        <taxon>Endopterygota</taxon>
        <taxon>Diptera</taxon>
        <taxon>Nematocera</taxon>
        <taxon>Sciaroidea</taxon>
        <taxon>Sciaridae</taxon>
        <taxon>Pseudolycoriella</taxon>
    </lineage>
</organism>
<evidence type="ECO:0000313" key="6">
    <source>
        <dbReference type="Proteomes" id="UP001151699"/>
    </source>
</evidence>
<feature type="non-terminal residue" evidence="5">
    <location>
        <position position="1"/>
    </location>
</feature>
<dbReference type="GO" id="GO:0000166">
    <property type="term" value="F:nucleotide binding"/>
    <property type="evidence" value="ECO:0007669"/>
    <property type="project" value="UniProtKB-KW"/>
</dbReference>
<feature type="compositionally biased region" description="Low complexity" evidence="3">
    <location>
        <begin position="277"/>
        <end position="289"/>
    </location>
</feature>
<evidence type="ECO:0000313" key="5">
    <source>
        <dbReference type="EMBL" id="KAJ6635699.1"/>
    </source>
</evidence>
<proteinExistence type="predicted"/>
<dbReference type="GO" id="GO:0004016">
    <property type="term" value="F:adenylate cyclase activity"/>
    <property type="evidence" value="ECO:0007669"/>
    <property type="project" value="TreeGrafter"/>
</dbReference>